<dbReference type="VEuPathDB" id="FungiDB:CC1G_08092"/>
<dbReference type="AlphaFoldDB" id="A8NVG5"/>
<keyword evidence="3" id="KW-1185">Reference proteome</keyword>
<protein>
    <submittedName>
        <fullName evidence="2">Uncharacterized protein</fullName>
    </submittedName>
</protein>
<feature type="compositionally biased region" description="Acidic residues" evidence="1">
    <location>
        <begin position="203"/>
        <end position="226"/>
    </location>
</feature>
<evidence type="ECO:0000313" key="2">
    <source>
        <dbReference type="EMBL" id="EAU85119.2"/>
    </source>
</evidence>
<comment type="caution">
    <text evidence="2">The sequence shown here is derived from an EMBL/GenBank/DDBJ whole genome shotgun (WGS) entry which is preliminary data.</text>
</comment>
<sequence length="239" mass="26333">MSTDALLSIASSSSSKFATANPSFFPEMNAEGTPILDEAISYLSNFPNDLPNFPRCNVRSAREEDGSLAWTETAFEDVDLDVESGEFLIEVYLCPGDCSALVGGGYWTLSKDGETLATIELSPRTCSNVCLHSDCLHITPGLLVELFKDSLHFETDILVGCSVVRRERYSDSEFAVLQALPRDCNSRMPMRIFFSENPVPFLEDSDDEEGDSEGDDDEGLYEEDDIGEHGIQLEGEVVQ</sequence>
<evidence type="ECO:0000256" key="1">
    <source>
        <dbReference type="SAM" id="MobiDB-lite"/>
    </source>
</evidence>
<dbReference type="InParanoid" id="A8NVG5"/>
<dbReference type="HOGENOM" id="CLU_1161070_0_0_1"/>
<feature type="region of interest" description="Disordered" evidence="1">
    <location>
        <begin position="202"/>
        <end position="239"/>
    </location>
</feature>
<organism evidence="2 3">
    <name type="scientific">Coprinopsis cinerea (strain Okayama-7 / 130 / ATCC MYA-4618 / FGSC 9003)</name>
    <name type="common">Inky cap fungus</name>
    <name type="synonym">Hormographiella aspergillata</name>
    <dbReference type="NCBI Taxonomy" id="240176"/>
    <lineage>
        <taxon>Eukaryota</taxon>
        <taxon>Fungi</taxon>
        <taxon>Dikarya</taxon>
        <taxon>Basidiomycota</taxon>
        <taxon>Agaricomycotina</taxon>
        <taxon>Agaricomycetes</taxon>
        <taxon>Agaricomycetidae</taxon>
        <taxon>Agaricales</taxon>
        <taxon>Agaricineae</taxon>
        <taxon>Psathyrellaceae</taxon>
        <taxon>Coprinopsis</taxon>
    </lineage>
</organism>
<name>A8NVG5_COPC7</name>
<evidence type="ECO:0000313" key="3">
    <source>
        <dbReference type="Proteomes" id="UP000001861"/>
    </source>
</evidence>
<gene>
    <name evidence="2" type="ORF">CC1G_08092</name>
</gene>
<accession>A8NVG5</accession>
<reference evidence="2 3" key="1">
    <citation type="journal article" date="2010" name="Proc. Natl. Acad. Sci. U.S.A.">
        <title>Insights into evolution of multicellular fungi from the assembled chromosomes of the mushroom Coprinopsis cinerea (Coprinus cinereus).</title>
        <authorList>
            <person name="Stajich J.E."/>
            <person name="Wilke S.K."/>
            <person name="Ahren D."/>
            <person name="Au C.H."/>
            <person name="Birren B.W."/>
            <person name="Borodovsky M."/>
            <person name="Burns C."/>
            <person name="Canback B."/>
            <person name="Casselton L.A."/>
            <person name="Cheng C.K."/>
            <person name="Deng J."/>
            <person name="Dietrich F.S."/>
            <person name="Fargo D.C."/>
            <person name="Farman M.L."/>
            <person name="Gathman A.C."/>
            <person name="Goldberg J."/>
            <person name="Guigo R."/>
            <person name="Hoegger P.J."/>
            <person name="Hooker J.B."/>
            <person name="Huggins A."/>
            <person name="James T.Y."/>
            <person name="Kamada T."/>
            <person name="Kilaru S."/>
            <person name="Kodira C."/>
            <person name="Kues U."/>
            <person name="Kupfer D."/>
            <person name="Kwan H.S."/>
            <person name="Lomsadze A."/>
            <person name="Li W."/>
            <person name="Lilly W.W."/>
            <person name="Ma L.J."/>
            <person name="Mackey A.J."/>
            <person name="Manning G."/>
            <person name="Martin F."/>
            <person name="Muraguchi H."/>
            <person name="Natvig D.O."/>
            <person name="Palmerini H."/>
            <person name="Ramesh M.A."/>
            <person name="Rehmeyer C.J."/>
            <person name="Roe B.A."/>
            <person name="Shenoy N."/>
            <person name="Stanke M."/>
            <person name="Ter-Hovhannisyan V."/>
            <person name="Tunlid A."/>
            <person name="Velagapudi R."/>
            <person name="Vision T.J."/>
            <person name="Zeng Q."/>
            <person name="Zolan M.E."/>
            <person name="Pukkila P.J."/>
        </authorList>
    </citation>
    <scope>NUCLEOTIDE SEQUENCE [LARGE SCALE GENOMIC DNA]</scope>
    <source>
        <strain evidence="3">Okayama-7 / 130 / ATCC MYA-4618 / FGSC 9003</strain>
    </source>
</reference>
<dbReference type="KEGG" id="cci:CC1G_08092"/>
<dbReference type="EMBL" id="AACS02000004">
    <property type="protein sequence ID" value="EAU85119.2"/>
    <property type="molecule type" value="Genomic_DNA"/>
</dbReference>
<dbReference type="GeneID" id="6013258"/>
<dbReference type="Proteomes" id="UP000001861">
    <property type="component" value="Unassembled WGS sequence"/>
</dbReference>
<proteinExistence type="predicted"/>
<dbReference type="RefSeq" id="XP_001836707.2">
    <property type="nucleotide sequence ID" value="XM_001836655.2"/>
</dbReference>